<gene>
    <name evidence="3" type="ORF">TGRUB_285290</name>
</gene>
<keyword evidence="2" id="KW-1133">Transmembrane helix</keyword>
<dbReference type="EMBL" id="AFYV02000985">
    <property type="protein sequence ID" value="KFG63353.1"/>
    <property type="molecule type" value="Genomic_DNA"/>
</dbReference>
<feature type="transmembrane region" description="Helical" evidence="2">
    <location>
        <begin position="81"/>
        <end position="103"/>
    </location>
</feature>
<dbReference type="VEuPathDB" id="ToxoDB:TGRUB_285290"/>
<evidence type="ECO:0000256" key="1">
    <source>
        <dbReference type="SAM" id="MobiDB-lite"/>
    </source>
</evidence>
<feature type="region of interest" description="Disordered" evidence="1">
    <location>
        <begin position="239"/>
        <end position="322"/>
    </location>
</feature>
<evidence type="ECO:0000313" key="3">
    <source>
        <dbReference type="EMBL" id="KFG63353.1"/>
    </source>
</evidence>
<name>A0A086M385_TOXGO</name>
<accession>A0A086M385</accession>
<feature type="transmembrane region" description="Helical" evidence="2">
    <location>
        <begin position="18"/>
        <end position="40"/>
    </location>
</feature>
<protein>
    <submittedName>
        <fullName evidence="3">Putative transmembrane protein</fullName>
    </submittedName>
</protein>
<keyword evidence="2" id="KW-0472">Membrane</keyword>
<organism evidence="3 4">
    <name type="scientific">Toxoplasma gondii RUB</name>
    <dbReference type="NCBI Taxonomy" id="935652"/>
    <lineage>
        <taxon>Eukaryota</taxon>
        <taxon>Sar</taxon>
        <taxon>Alveolata</taxon>
        <taxon>Apicomplexa</taxon>
        <taxon>Conoidasida</taxon>
        <taxon>Coccidia</taxon>
        <taxon>Eucoccidiorida</taxon>
        <taxon>Eimeriorina</taxon>
        <taxon>Sarcocystidae</taxon>
        <taxon>Toxoplasma</taxon>
    </lineage>
</organism>
<evidence type="ECO:0000256" key="2">
    <source>
        <dbReference type="SAM" id="Phobius"/>
    </source>
</evidence>
<feature type="transmembrane region" description="Helical" evidence="2">
    <location>
        <begin position="46"/>
        <end position="69"/>
    </location>
</feature>
<dbReference type="OrthoDB" id="331057at2759"/>
<evidence type="ECO:0000313" key="4">
    <source>
        <dbReference type="Proteomes" id="UP000028834"/>
    </source>
</evidence>
<dbReference type="AlphaFoldDB" id="A0A086M385"/>
<feature type="compositionally biased region" description="Polar residues" evidence="1">
    <location>
        <begin position="276"/>
        <end position="288"/>
    </location>
</feature>
<sequence>MCICAPFKRLPLKCRASTLYFFPLFYCCFLVGSLALLPSPFVNRPLFSSCCLAFAFLNLLTSVVGQVGIFKRMDAALRGTLVLLMMENLMIFFIGVFLLVHLFSIRPAALFSTDKLAAGVRTELKEGSGAFQQDHAFDDDDDVLHPTSRLTGECLLKFSVETRWWVATVASGALVVCSTITSLCLRAVAEFQAELDAEAFVEDARHLRDSERMLLLQASKEYGPEHRASFLRGSDSFRHCRESASREGSPRGESGEERSIPHKLAQESMQLPHEQTLPSSRKASTSPGRQCAGDDGGDPSTPSGLHEDAHQIETVDEEEGRV</sequence>
<comment type="caution">
    <text evidence="3">The sequence shown here is derived from an EMBL/GenBank/DDBJ whole genome shotgun (WGS) entry which is preliminary data.</text>
</comment>
<keyword evidence="2 3" id="KW-0812">Transmembrane</keyword>
<dbReference type="Proteomes" id="UP000028834">
    <property type="component" value="Unassembled WGS sequence"/>
</dbReference>
<proteinExistence type="predicted"/>
<feature type="compositionally biased region" description="Basic and acidic residues" evidence="1">
    <location>
        <begin position="239"/>
        <end position="260"/>
    </location>
</feature>
<reference evidence="3 4" key="1">
    <citation type="submission" date="2014-05" db="EMBL/GenBank/DDBJ databases">
        <authorList>
            <person name="Sibley D."/>
            <person name="Venepally P."/>
            <person name="Karamycheva S."/>
            <person name="Hadjithomas M."/>
            <person name="Khan A."/>
            <person name="Brunk B."/>
            <person name="Roos D."/>
            <person name="Caler E."/>
            <person name="Lorenzi H."/>
        </authorList>
    </citation>
    <scope>NUCLEOTIDE SEQUENCE [LARGE SCALE GENOMIC DNA]</scope>
    <source>
        <strain evidence="3 4">RUB</strain>
    </source>
</reference>